<keyword evidence="3" id="KW-1185">Reference proteome</keyword>
<organism evidence="2 3">
    <name type="scientific">Penicillium hordei</name>
    <dbReference type="NCBI Taxonomy" id="40994"/>
    <lineage>
        <taxon>Eukaryota</taxon>
        <taxon>Fungi</taxon>
        <taxon>Dikarya</taxon>
        <taxon>Ascomycota</taxon>
        <taxon>Pezizomycotina</taxon>
        <taxon>Eurotiomycetes</taxon>
        <taxon>Eurotiomycetidae</taxon>
        <taxon>Eurotiales</taxon>
        <taxon>Aspergillaceae</taxon>
        <taxon>Penicillium</taxon>
    </lineage>
</organism>
<gene>
    <name evidence="2" type="ORF">N7537_007451</name>
</gene>
<feature type="region of interest" description="Disordered" evidence="1">
    <location>
        <begin position="238"/>
        <end position="273"/>
    </location>
</feature>
<evidence type="ECO:0000256" key="1">
    <source>
        <dbReference type="SAM" id="MobiDB-lite"/>
    </source>
</evidence>
<protein>
    <submittedName>
        <fullName evidence="2">Uncharacterized protein</fullName>
    </submittedName>
</protein>
<dbReference type="AlphaFoldDB" id="A0AAD6DYH3"/>
<reference evidence="2" key="1">
    <citation type="journal article" date="2023" name="IMA Fungus">
        <title>Comparative genomic study of the Penicillium genus elucidates a diverse pangenome and 15 lateral gene transfer events.</title>
        <authorList>
            <person name="Petersen C."/>
            <person name="Sorensen T."/>
            <person name="Nielsen M.R."/>
            <person name="Sondergaard T.E."/>
            <person name="Sorensen J.L."/>
            <person name="Fitzpatrick D.A."/>
            <person name="Frisvad J.C."/>
            <person name="Nielsen K.L."/>
        </authorList>
    </citation>
    <scope>NUCLEOTIDE SEQUENCE</scope>
    <source>
        <strain evidence="2">IBT 12815</strain>
    </source>
</reference>
<sequence length="524" mass="59309">MLPSRDDIAKFIAIVPEASEGAALRLLEEAENIDEAISRYYDVQYETTAPSLPTMDAEADMRNCLPPYARSAIRGLTHHHTNTFIEAAKIRSIDEQDMKATLHAIQQACRIFNSDVEPQHTSQSINCDCDVHKYKDRKSARLAVQEMWSKAVMYPGELAYHDNHSVRIMKNPYSRVPSPFAITTPGSYSTAKPTLFGYNQYIQKIVRLNATLNAEAQAFIDAIEPTSTIWNTENLETSIPNEADPTYSSDIQQPTEQRLTHQNNPSGLLTESSKPSAFGSLKRMLSKKTTEEKTVIHTRGLRKAILDEEQGRWPNQEWRQLVATYQETVGISPNIADLRARHPIQYFHLLRAGYFEPIPLAWAKSTSNPLKLSIDPLGGWRGVTPGWRGYKDLAEERLYWVMNNAEGIVGSKTKPDVISAMSMARSRMESAVETRTEYSSRDDICKVQSISETYSKQVMSPCRYFGEPAVPLDETMILLEVSKSMNFAPLRPNYKEHIITGYFTSKQPKSKGEYIPLLPIYIRS</sequence>
<reference evidence="2" key="2">
    <citation type="submission" date="2023-01" db="EMBL/GenBank/DDBJ databases">
        <authorList>
            <person name="Petersen C."/>
        </authorList>
    </citation>
    <scope>NUCLEOTIDE SEQUENCE</scope>
    <source>
        <strain evidence="2">IBT 12815</strain>
    </source>
</reference>
<evidence type="ECO:0000313" key="2">
    <source>
        <dbReference type="EMBL" id="KAJ5597367.1"/>
    </source>
</evidence>
<evidence type="ECO:0000313" key="3">
    <source>
        <dbReference type="Proteomes" id="UP001213799"/>
    </source>
</evidence>
<comment type="caution">
    <text evidence="2">The sequence shown here is derived from an EMBL/GenBank/DDBJ whole genome shotgun (WGS) entry which is preliminary data.</text>
</comment>
<name>A0AAD6DYH3_9EURO</name>
<accession>A0AAD6DYH3</accession>
<dbReference type="EMBL" id="JAQJAE010000004">
    <property type="protein sequence ID" value="KAJ5597367.1"/>
    <property type="molecule type" value="Genomic_DNA"/>
</dbReference>
<dbReference type="GeneID" id="81588750"/>
<dbReference type="RefSeq" id="XP_056750584.1">
    <property type="nucleotide sequence ID" value="XM_056898508.1"/>
</dbReference>
<dbReference type="Proteomes" id="UP001213799">
    <property type="component" value="Unassembled WGS sequence"/>
</dbReference>
<proteinExistence type="predicted"/>